<dbReference type="CDD" id="cd17470">
    <property type="entry name" value="T3SS_Flik_C"/>
    <property type="match status" value="1"/>
</dbReference>
<feature type="region of interest" description="Disordered" evidence="1">
    <location>
        <begin position="1"/>
        <end position="226"/>
    </location>
</feature>
<protein>
    <recommendedName>
        <fullName evidence="2">Flagellar hook-length control protein-like C-terminal domain-containing protein</fullName>
    </recommendedName>
</protein>
<dbReference type="InterPro" id="IPR021136">
    <property type="entry name" value="Flagellar_hook_control-like_C"/>
</dbReference>
<dbReference type="EMBL" id="BLIV01000002">
    <property type="protein sequence ID" value="GFE49545.1"/>
    <property type="molecule type" value="Genomic_DNA"/>
</dbReference>
<accession>A0A640VRM5</accession>
<feature type="domain" description="Flagellar hook-length control protein-like C-terminal" evidence="2">
    <location>
        <begin position="329"/>
        <end position="405"/>
    </location>
</feature>
<feature type="region of interest" description="Disordered" evidence="1">
    <location>
        <begin position="241"/>
        <end position="268"/>
    </location>
</feature>
<dbReference type="Gene3D" id="3.30.750.140">
    <property type="match status" value="1"/>
</dbReference>
<gene>
    <name evidence="3" type="ORF">So717_12980</name>
</gene>
<dbReference type="AlphaFoldDB" id="A0A640VRM5"/>
<evidence type="ECO:0000259" key="2">
    <source>
        <dbReference type="Pfam" id="PF02120"/>
    </source>
</evidence>
<dbReference type="Pfam" id="PF02120">
    <property type="entry name" value="Flg_hook"/>
    <property type="match status" value="1"/>
</dbReference>
<name>A0A640VRM5_9RHOB</name>
<dbReference type="InterPro" id="IPR038610">
    <property type="entry name" value="FliK-like_C_sf"/>
</dbReference>
<dbReference type="Proteomes" id="UP000436522">
    <property type="component" value="Unassembled WGS sequence"/>
</dbReference>
<organism evidence="3 4">
    <name type="scientific">Roseobacter cerasinus</name>
    <dbReference type="NCBI Taxonomy" id="2602289"/>
    <lineage>
        <taxon>Bacteria</taxon>
        <taxon>Pseudomonadati</taxon>
        <taxon>Pseudomonadota</taxon>
        <taxon>Alphaproteobacteria</taxon>
        <taxon>Rhodobacterales</taxon>
        <taxon>Roseobacteraceae</taxon>
        <taxon>Roseobacter</taxon>
    </lineage>
</organism>
<evidence type="ECO:0000313" key="4">
    <source>
        <dbReference type="Proteomes" id="UP000436522"/>
    </source>
</evidence>
<comment type="caution">
    <text evidence="3">The sequence shown here is derived from an EMBL/GenBank/DDBJ whole genome shotgun (WGS) entry which is preliminary data.</text>
</comment>
<sequence length="449" mass="46451">MSSATAKGGKDDAATDADFEAAYAADGEAEATPTAKDAQRATAGEDTSGETRKVRGDTSEGAVDTVGAEAEATDDNPPLVAKAPEKTVPSTEGAKVPLEGDAAVDDPATVRTARRSDTSELAFAQRLRSGESQVANSDDGMPGRSAARDAQGDTLARTGSTPVDSTKAAPSQILDDMVHSAGKAQSGADASRAAAELSQLQLAHTAEKPLATTPKTPVMPPPDAVEELPRGLRRKLDDIRAAPQTDAASATQPKQTANAPAPTLPPQGVAQLTAQPESASLDLQLVPVGDLDAPSSWDPRAAAPATLAQTLSRPEVPGMIGRQLAEVLQQNPGRPVEVSLNPEELGRVRLNISAGEAGITVHVLAERPETLDLMRRHIDQLAREFQALGYDTINFAFNEEQAEQNAGSQDGHDGQTAVTAAQGVDGDADQGDPDMPISLVATTGVDLRV</sequence>
<proteinExistence type="predicted"/>
<keyword evidence="4" id="KW-1185">Reference proteome</keyword>
<evidence type="ECO:0000313" key="3">
    <source>
        <dbReference type="EMBL" id="GFE49545.1"/>
    </source>
</evidence>
<feature type="compositionally biased region" description="Polar residues" evidence="1">
    <location>
        <begin position="246"/>
        <end position="258"/>
    </location>
</feature>
<evidence type="ECO:0000256" key="1">
    <source>
        <dbReference type="SAM" id="MobiDB-lite"/>
    </source>
</evidence>
<feature type="compositionally biased region" description="Low complexity" evidence="1">
    <location>
        <begin position="184"/>
        <end position="198"/>
    </location>
</feature>
<reference evidence="3 4" key="1">
    <citation type="submission" date="2019-12" db="EMBL/GenBank/DDBJ databases">
        <title>Roseobacter cerasinus sp. nov., isolated from seawater around aquaculture.</title>
        <authorList>
            <person name="Muramatsu S."/>
            <person name="Takabe Y."/>
            <person name="Mori K."/>
            <person name="Takaichi S."/>
            <person name="Hanada S."/>
        </authorList>
    </citation>
    <scope>NUCLEOTIDE SEQUENCE [LARGE SCALE GENOMIC DNA]</scope>
    <source>
        <strain evidence="3 4">AI77</strain>
    </source>
</reference>
<feature type="compositionally biased region" description="Basic and acidic residues" evidence="1">
    <location>
        <begin position="49"/>
        <end position="58"/>
    </location>
</feature>